<name>A0A8G2FXC9_PICTO</name>
<dbReference type="InterPro" id="IPR007566">
    <property type="entry name" value="PEP_COase_arc-type"/>
</dbReference>
<dbReference type="PIRSF" id="PIRSF006677">
    <property type="entry name" value="UCP006677"/>
    <property type="match status" value="1"/>
</dbReference>
<keyword evidence="2 4" id="KW-0456">Lyase</keyword>
<keyword evidence="3 4" id="KW-0120">Carbon dioxide fixation</keyword>
<comment type="similarity">
    <text evidence="4">Belongs to the PEPCase type 2 family.</text>
</comment>
<evidence type="ECO:0000256" key="4">
    <source>
        <dbReference type="HAMAP-Rule" id="MF_01904"/>
    </source>
</evidence>
<evidence type="ECO:0000313" key="6">
    <source>
        <dbReference type="EMBL" id="SMD31173.1"/>
    </source>
</evidence>
<evidence type="ECO:0000256" key="1">
    <source>
        <dbReference type="ARBA" id="ARBA00022842"/>
    </source>
</evidence>
<dbReference type="GO" id="GO:0015977">
    <property type="term" value="P:carbon fixation"/>
    <property type="evidence" value="ECO:0007669"/>
    <property type="project" value="UniProtKB-UniRule"/>
</dbReference>
<dbReference type="GO" id="GO:0000287">
    <property type="term" value="F:magnesium ion binding"/>
    <property type="evidence" value="ECO:0007669"/>
    <property type="project" value="UniProtKB-UniRule"/>
</dbReference>
<evidence type="ECO:0000256" key="3">
    <source>
        <dbReference type="ARBA" id="ARBA00023300"/>
    </source>
</evidence>
<dbReference type="Pfam" id="PF14010">
    <property type="entry name" value="PEPcase_2"/>
    <property type="match status" value="1"/>
</dbReference>
<keyword evidence="7" id="KW-1185">Reference proteome</keyword>
<dbReference type="Proteomes" id="UP000192315">
    <property type="component" value="Unassembled WGS sequence"/>
</dbReference>
<dbReference type="SMR" id="A0A8G2FXC9"/>
<comment type="caution">
    <text evidence="6">The sequence shown here is derived from an EMBL/GenBank/DDBJ whole genome shotgun (WGS) entry which is preliminary data.</text>
</comment>
<dbReference type="GO" id="GO:0006099">
    <property type="term" value="P:tricarboxylic acid cycle"/>
    <property type="evidence" value="ECO:0007669"/>
    <property type="project" value="InterPro"/>
</dbReference>
<reference evidence="6 7" key="1">
    <citation type="submission" date="2017-04" db="EMBL/GenBank/DDBJ databases">
        <authorList>
            <person name="Varghese N."/>
            <person name="Submissions S."/>
        </authorList>
    </citation>
    <scope>NUCLEOTIDE SEQUENCE [LARGE SCALE GENOMIC DNA]</scope>
    <source>
        <strain evidence="6 7">DSM 9789</strain>
    </source>
</reference>
<evidence type="ECO:0000256" key="5">
    <source>
        <dbReference type="NCBIfam" id="TIGR02751"/>
    </source>
</evidence>
<dbReference type="InterPro" id="IPR015813">
    <property type="entry name" value="Pyrv/PenolPyrv_kinase-like_dom"/>
</dbReference>
<sequence length="508" mass="58714">MAIAMIPKTMSTQHPDNAKMPAWASEKSMIRNDDEVEEAYQCYTIGIKEVMWDAEGKDVDTHVLRKLISKNHEFFEKNVLGSDIFLTYRVPNPAIEGTERKVLTETLESIPVNYDVFNTVYKRDIPPIFEVILPFTTSSKDLLNIAKYYEKAVAARDEIELYDNVMVKNILGETKPKKINIIPLIEDKDSMFNIDGIVKNFARAVSAKKMRVFIARSDPAMNYGMIPAVLMSKYAASRLCKMNDDIENYPIVGVGSSTFRGRFSPENIEKSLYEYSNYYTFTLQSAFKYDYPQDSVKNSINIINRHERSFDYLEDYEEEIIKNAVNKYVINYQKIIEKLAPAINNITMYLPKRRSRKLHIGLFGYSRSTGNVTLPRAISFVGAMYSMGLPPEIIGISSLLNMKDDELDIIEKTYINLRSDIMESSSYLNYEVFDALKDVYKIDQETINMIKADVKYIENNYGIKSDLGYERERHNYLSSLMNLAFKNHDFENTRKYILDMALIRKFIG</sequence>
<comment type="subunit">
    <text evidence="4">Homotetramer.</text>
</comment>
<gene>
    <name evidence="4" type="primary">ppcA</name>
    <name evidence="6" type="ORF">SAMN02745355_1096</name>
</gene>
<keyword evidence="6" id="KW-0670">Pyruvate</keyword>
<dbReference type="HAMAP" id="MF_01904">
    <property type="entry name" value="PEPcase_type2"/>
    <property type="match status" value="1"/>
</dbReference>
<accession>A0A8G2FXC9</accession>
<dbReference type="EC" id="4.1.1.31" evidence="4 5"/>
<proteinExistence type="inferred from homology"/>
<comment type="cofactor">
    <cofactor evidence="4">
        <name>Mg(2+)</name>
        <dbReference type="ChEBI" id="CHEBI:18420"/>
    </cofactor>
</comment>
<dbReference type="AlphaFoldDB" id="A0A8G2FXC9"/>
<comment type="catalytic activity">
    <reaction evidence="4">
        <text>oxaloacetate + phosphate = phosphoenolpyruvate + hydrogencarbonate</text>
        <dbReference type="Rhea" id="RHEA:28370"/>
        <dbReference type="ChEBI" id="CHEBI:16452"/>
        <dbReference type="ChEBI" id="CHEBI:17544"/>
        <dbReference type="ChEBI" id="CHEBI:43474"/>
        <dbReference type="ChEBI" id="CHEBI:58702"/>
        <dbReference type="EC" id="4.1.1.31"/>
    </reaction>
</comment>
<dbReference type="NCBIfam" id="TIGR02751">
    <property type="entry name" value="PEPCase_arch"/>
    <property type="match status" value="1"/>
</dbReference>
<protein>
    <recommendedName>
        <fullName evidence="4 5">Phosphoenolpyruvate carboxylase</fullName>
        <shortName evidence="4">PEPC</shortName>
        <shortName evidence="4">PEPCase</shortName>
        <ecNumber evidence="4 5">4.1.1.31</ecNumber>
    </recommendedName>
</protein>
<dbReference type="OrthoDB" id="85849at2157"/>
<dbReference type="GO" id="GO:0008964">
    <property type="term" value="F:phosphoenolpyruvate carboxylase activity"/>
    <property type="evidence" value="ECO:0007669"/>
    <property type="project" value="UniProtKB-UniRule"/>
</dbReference>
<dbReference type="EMBL" id="FWYE01000003">
    <property type="protein sequence ID" value="SMD31173.1"/>
    <property type="molecule type" value="Genomic_DNA"/>
</dbReference>
<evidence type="ECO:0000313" key="7">
    <source>
        <dbReference type="Proteomes" id="UP000192315"/>
    </source>
</evidence>
<organism evidence="6 7">
    <name type="scientific">Picrophilus torridus (strain ATCC 700027 / DSM 9790 / JCM 10055 / NBRC 100828 / KAW 2/3)</name>
    <dbReference type="NCBI Taxonomy" id="1122961"/>
    <lineage>
        <taxon>Archaea</taxon>
        <taxon>Methanobacteriati</taxon>
        <taxon>Thermoplasmatota</taxon>
        <taxon>Thermoplasmata</taxon>
        <taxon>Thermoplasmatales</taxon>
        <taxon>Picrophilaceae</taxon>
        <taxon>Picrophilus</taxon>
    </lineage>
</organism>
<evidence type="ECO:0000256" key="2">
    <source>
        <dbReference type="ARBA" id="ARBA00023239"/>
    </source>
</evidence>
<dbReference type="GO" id="GO:0006107">
    <property type="term" value="P:oxaloacetate metabolic process"/>
    <property type="evidence" value="ECO:0007669"/>
    <property type="project" value="UniProtKB-UniRule"/>
</dbReference>
<dbReference type="SUPFAM" id="SSF51621">
    <property type="entry name" value="Phosphoenolpyruvate/pyruvate domain"/>
    <property type="match status" value="1"/>
</dbReference>
<keyword evidence="1 4" id="KW-0460">Magnesium</keyword>
<comment type="function">
    <text evidence="4">Catalyzes the irreversible beta-carboxylation of phosphoenolpyruvate (PEP) to form oxaloacetate (OAA), a four-carbon dicarboxylic acid source for the tricarboxylic acid cycle.</text>
</comment>